<dbReference type="EMBL" id="NNAY01002534">
    <property type="protein sequence ID" value="OXU21120.1"/>
    <property type="molecule type" value="Genomic_DNA"/>
</dbReference>
<comment type="caution">
    <text evidence="1">The sequence shown here is derived from an EMBL/GenBank/DDBJ whole genome shotgun (WGS) entry which is preliminary data.</text>
</comment>
<organism evidence="1 2">
    <name type="scientific">Trichomalopsis sarcophagae</name>
    <dbReference type="NCBI Taxonomy" id="543379"/>
    <lineage>
        <taxon>Eukaryota</taxon>
        <taxon>Metazoa</taxon>
        <taxon>Ecdysozoa</taxon>
        <taxon>Arthropoda</taxon>
        <taxon>Hexapoda</taxon>
        <taxon>Insecta</taxon>
        <taxon>Pterygota</taxon>
        <taxon>Neoptera</taxon>
        <taxon>Endopterygota</taxon>
        <taxon>Hymenoptera</taxon>
        <taxon>Apocrita</taxon>
        <taxon>Proctotrupomorpha</taxon>
        <taxon>Chalcidoidea</taxon>
        <taxon>Pteromalidae</taxon>
        <taxon>Pteromalinae</taxon>
        <taxon>Trichomalopsis</taxon>
    </lineage>
</organism>
<name>A0A232ERY3_9HYME</name>
<gene>
    <name evidence="1" type="ORF">TSAR_007087</name>
</gene>
<evidence type="ECO:0000313" key="1">
    <source>
        <dbReference type="EMBL" id="OXU21120.1"/>
    </source>
</evidence>
<accession>A0A232ERY3</accession>
<dbReference type="Proteomes" id="UP000215335">
    <property type="component" value="Unassembled WGS sequence"/>
</dbReference>
<dbReference type="AlphaFoldDB" id="A0A232ERY3"/>
<sequence>MPDDIHTVLNTVEDNLNKGFIENEESQFIGNINEAPENYKKPVEADYIIQDYSTISKTLKDNGNYENEEKYVQHIYRR</sequence>
<reference evidence="1 2" key="1">
    <citation type="journal article" date="2017" name="Curr. Biol.">
        <title>The Evolution of Venom by Co-option of Single-Copy Genes.</title>
        <authorList>
            <person name="Martinson E.O."/>
            <person name="Mrinalini"/>
            <person name="Kelkar Y.D."/>
            <person name="Chang C.H."/>
            <person name="Werren J.H."/>
        </authorList>
    </citation>
    <scope>NUCLEOTIDE SEQUENCE [LARGE SCALE GENOMIC DNA]</scope>
    <source>
        <strain evidence="1 2">Alberta</strain>
        <tissue evidence="1">Whole body</tissue>
    </source>
</reference>
<keyword evidence="2" id="KW-1185">Reference proteome</keyword>
<proteinExistence type="predicted"/>
<evidence type="ECO:0000313" key="2">
    <source>
        <dbReference type="Proteomes" id="UP000215335"/>
    </source>
</evidence>
<protein>
    <submittedName>
        <fullName evidence="1">Uncharacterized protein</fullName>
    </submittedName>
</protein>